<organism evidence="4 5">
    <name type="scientific">Acetivibrio clariflavus (strain DSM 19732 / NBRC 101661 / EBR45)</name>
    <name type="common">Clostridium clariflavum</name>
    <dbReference type="NCBI Taxonomy" id="720554"/>
    <lineage>
        <taxon>Bacteria</taxon>
        <taxon>Bacillati</taxon>
        <taxon>Bacillota</taxon>
        <taxon>Clostridia</taxon>
        <taxon>Eubacteriales</taxon>
        <taxon>Oscillospiraceae</taxon>
        <taxon>Acetivibrio</taxon>
    </lineage>
</organism>
<dbReference type="AlphaFoldDB" id="G8LTU5"/>
<dbReference type="InterPro" id="IPR004274">
    <property type="entry name" value="FCP1_dom"/>
</dbReference>
<gene>
    <name evidence="4" type="ordered locus">Clocl_0580</name>
</gene>
<dbReference type="InterPro" id="IPR009081">
    <property type="entry name" value="PP-bd_ACP"/>
</dbReference>
<evidence type="ECO:0000313" key="4">
    <source>
        <dbReference type="EMBL" id="AEV67291.1"/>
    </source>
</evidence>
<reference evidence="4 5" key="2">
    <citation type="journal article" date="2012" name="Stand. Genomic Sci.">
        <title>Complete Genome Sequence of Clostridium clariflavum DSM 19732.</title>
        <authorList>
            <person name="Izquierdo J.A."/>
            <person name="Goodwin L."/>
            <person name="Davenport K.W."/>
            <person name="Teshima H."/>
            <person name="Bruce D."/>
            <person name="Detter C."/>
            <person name="Tapia R."/>
            <person name="Han S."/>
            <person name="Land M."/>
            <person name="Hauser L."/>
            <person name="Jeffries C.D."/>
            <person name="Han J."/>
            <person name="Pitluck S."/>
            <person name="Nolan M."/>
            <person name="Chen A."/>
            <person name="Huntemann M."/>
            <person name="Mavromatis K."/>
            <person name="Mikhailova N."/>
            <person name="Liolios K."/>
            <person name="Woyke T."/>
            <person name="Lynd L.R."/>
        </authorList>
    </citation>
    <scope>NUCLEOTIDE SEQUENCE [LARGE SCALE GENOMIC DNA]</scope>
    <source>
        <strain evidence="5">DSM 19732 / NBRC 101661 / EBR45</strain>
    </source>
</reference>
<accession>G8LTU5</accession>
<dbReference type="Gene3D" id="3.40.50.1110">
    <property type="entry name" value="SGNH hydrolase"/>
    <property type="match status" value="1"/>
</dbReference>
<sequence length="728" mass="84339">MCKKSEANITLEDSIDKFNIVIAATFTADPLRDTLEYFMDKLNIPYNIDFAPYNQVLQQLIDPKSLFSLNTNGINIILIRFEDWFRYSSKTVGLEVKKELILNNSKELISVIKKKVENTMVPYFLCICPSSPETELEFFQTFDYVQNEFENIMSDTNKLDIIKYQQVNELYPVNKYYDEHTDRIAHLPYTEAFFTSLATLLARKIYTYYSTPYKVIVVDCDNTLWKGVCGESEIKDLEISSGYQKFQNFLEKKRLEGMLICICSKNNEEDVLKVFDSHPGMLLKRDSIVSWHCNWEPKSNNIKNISKKLGLSLESMIFIDDNPLECAEVRANCPEVLTLLFPDKDYEIQNFLNNIWPFDDRKVTKEDTKRTEFYRQNINRERLLNDSLCYADFLKGLELKVEFESATLSNISRVAQMTQRINQFNFTTIRRKENELEKLCLSNEYKCFVVSAKDRFGDYGIVGTVIIKLEQNEIIIDTFCLSCRALGRNIEHKMIAYISEYALKNKVENIVIPFIKSGKNSPAYNFLNSICTTKKVDEMKNIYTIPAKVGASLKDKVFENNNFKDESSNISEISSKNKTEDKKKESDFLAYIAKNLNHVNKIMKEVNAQKSSRTLKNDSGVLPVTPMEIELEKIWSEYLKLNNIGIHDEFFALGGTSILLIKILSKVKQVFDVEIPIETVFEGDFTISKLSREIIRHKLSKLDLNEVIKVLGDINLMPEHQIIKSLFI</sequence>
<feature type="domain" description="Carrier" evidence="3">
    <location>
        <begin position="622"/>
        <end position="698"/>
    </location>
</feature>
<evidence type="ECO:0000256" key="1">
    <source>
        <dbReference type="ARBA" id="ARBA00022450"/>
    </source>
</evidence>
<dbReference type="Gene3D" id="3.40.50.1000">
    <property type="entry name" value="HAD superfamily/HAD-like"/>
    <property type="match status" value="1"/>
</dbReference>
<dbReference type="InterPro" id="IPR010037">
    <property type="entry name" value="FkbH_domain"/>
</dbReference>
<evidence type="ECO:0000313" key="5">
    <source>
        <dbReference type="Proteomes" id="UP000005435"/>
    </source>
</evidence>
<dbReference type="NCBIfam" id="TIGR01686">
    <property type="entry name" value="FkbH"/>
    <property type="match status" value="1"/>
</dbReference>
<dbReference type="KEGG" id="ccl:Clocl_0580"/>
<evidence type="ECO:0000256" key="2">
    <source>
        <dbReference type="ARBA" id="ARBA00022553"/>
    </source>
</evidence>
<dbReference type="InterPro" id="IPR036412">
    <property type="entry name" value="HAD-like_sf"/>
</dbReference>
<dbReference type="InterPro" id="IPR010033">
    <property type="entry name" value="HAD_SF_ppase_IIIC"/>
</dbReference>
<dbReference type="InterPro" id="IPR036736">
    <property type="entry name" value="ACP-like_sf"/>
</dbReference>
<dbReference type="PANTHER" id="PTHR44845">
    <property type="entry name" value="CARRIER DOMAIN-CONTAINING PROTEIN"/>
    <property type="match status" value="1"/>
</dbReference>
<dbReference type="EMBL" id="CP003065">
    <property type="protein sequence ID" value="AEV67291.1"/>
    <property type="molecule type" value="Genomic_DNA"/>
</dbReference>
<dbReference type="HOGENOM" id="CLU_018095_1_0_9"/>
<dbReference type="STRING" id="720554.Clocl_0580"/>
<keyword evidence="5" id="KW-1185">Reference proteome</keyword>
<dbReference type="Proteomes" id="UP000005435">
    <property type="component" value="Chromosome"/>
</dbReference>
<dbReference type="OrthoDB" id="323926at2"/>
<dbReference type="SUPFAM" id="SSF47336">
    <property type="entry name" value="ACP-like"/>
    <property type="match status" value="1"/>
</dbReference>
<protein>
    <submittedName>
        <fullName evidence="4">Subfamily IIIC HAD-superfamily phosphatase</fullName>
    </submittedName>
</protein>
<keyword evidence="2" id="KW-0597">Phosphoprotein</keyword>
<name>G8LTU5_ACECE</name>
<dbReference type="PANTHER" id="PTHR44845:SF6">
    <property type="entry name" value="BETA-ALANINE-ACTIVATING ENZYME"/>
    <property type="match status" value="1"/>
</dbReference>
<dbReference type="eggNOG" id="COG3882">
    <property type="taxonomic scope" value="Bacteria"/>
</dbReference>
<evidence type="ECO:0000259" key="3">
    <source>
        <dbReference type="PROSITE" id="PS50075"/>
    </source>
</evidence>
<dbReference type="eggNOG" id="COG1020">
    <property type="taxonomic scope" value="Bacteria"/>
</dbReference>
<dbReference type="Gene3D" id="1.10.1200.10">
    <property type="entry name" value="ACP-like"/>
    <property type="match status" value="1"/>
</dbReference>
<dbReference type="Pfam" id="PF03031">
    <property type="entry name" value="NIF"/>
    <property type="match status" value="1"/>
</dbReference>
<dbReference type="NCBIfam" id="TIGR01681">
    <property type="entry name" value="HAD-SF-IIIC"/>
    <property type="match status" value="1"/>
</dbReference>
<dbReference type="SUPFAM" id="SSF56784">
    <property type="entry name" value="HAD-like"/>
    <property type="match status" value="1"/>
</dbReference>
<dbReference type="PROSITE" id="PS50075">
    <property type="entry name" value="CARRIER"/>
    <property type="match status" value="1"/>
</dbReference>
<dbReference type="RefSeq" id="WP_014253922.1">
    <property type="nucleotide sequence ID" value="NC_016627.1"/>
</dbReference>
<reference evidence="5" key="1">
    <citation type="submission" date="2011-12" db="EMBL/GenBank/DDBJ databases">
        <title>Complete sequence of Clostridium clariflavum DSM 19732.</title>
        <authorList>
            <consortium name="US DOE Joint Genome Institute"/>
            <person name="Lucas S."/>
            <person name="Han J."/>
            <person name="Lapidus A."/>
            <person name="Cheng J.-F."/>
            <person name="Goodwin L."/>
            <person name="Pitluck S."/>
            <person name="Peters L."/>
            <person name="Teshima H."/>
            <person name="Detter J.C."/>
            <person name="Han C."/>
            <person name="Tapia R."/>
            <person name="Land M."/>
            <person name="Hauser L."/>
            <person name="Kyrpides N."/>
            <person name="Ivanova N."/>
            <person name="Pagani I."/>
            <person name="Kitzmiller T."/>
            <person name="Lynd L."/>
            <person name="Izquierdo J."/>
            <person name="Woyke T."/>
        </authorList>
    </citation>
    <scope>NUCLEOTIDE SEQUENCE [LARGE SCALE GENOMIC DNA]</scope>
    <source>
        <strain evidence="5">DSM 19732 / NBRC 101661 / EBR45</strain>
    </source>
</reference>
<proteinExistence type="predicted"/>
<dbReference type="InterPro" id="IPR036514">
    <property type="entry name" value="SGNH_hydro_sf"/>
</dbReference>
<keyword evidence="1" id="KW-0596">Phosphopantetheine</keyword>
<dbReference type="InterPro" id="IPR023214">
    <property type="entry name" value="HAD_sf"/>
</dbReference>
<dbReference type="Pfam" id="PF00550">
    <property type="entry name" value="PP-binding"/>
    <property type="match status" value="1"/>
</dbReference>